<proteinExistence type="predicted"/>
<dbReference type="EC" id="3.6.3.12" evidence="12"/>
<dbReference type="InterPro" id="IPR003820">
    <property type="entry name" value="KdpC"/>
</dbReference>
<gene>
    <name evidence="12" type="primary">kdpC_2</name>
    <name evidence="12" type="ORF">NCTC11978_01520</name>
</gene>
<dbReference type="PANTHER" id="PTHR30042">
    <property type="entry name" value="POTASSIUM-TRANSPORTING ATPASE C CHAIN"/>
    <property type="match status" value="1"/>
</dbReference>
<evidence type="ECO:0000256" key="7">
    <source>
        <dbReference type="ARBA" id="ARBA00022958"/>
    </source>
</evidence>
<keyword evidence="6" id="KW-0067">ATP-binding</keyword>
<keyword evidence="2" id="KW-1003">Cell membrane</keyword>
<dbReference type="GO" id="GO:0016787">
    <property type="term" value="F:hydrolase activity"/>
    <property type="evidence" value="ECO:0007669"/>
    <property type="project" value="UniProtKB-KW"/>
</dbReference>
<keyword evidence="3" id="KW-0633">Potassium transport</keyword>
<evidence type="ECO:0000256" key="11">
    <source>
        <dbReference type="SAM" id="Phobius"/>
    </source>
</evidence>
<dbReference type="PANTHER" id="PTHR30042:SF2">
    <property type="entry name" value="POTASSIUM-TRANSPORTING ATPASE KDPC SUBUNIT"/>
    <property type="match status" value="1"/>
</dbReference>
<feature type="transmembrane region" description="Helical" evidence="11">
    <location>
        <begin position="12"/>
        <end position="39"/>
    </location>
</feature>
<dbReference type="Pfam" id="PF02669">
    <property type="entry name" value="KdpC"/>
    <property type="match status" value="1"/>
</dbReference>
<dbReference type="GO" id="GO:0016020">
    <property type="term" value="C:membrane"/>
    <property type="evidence" value="ECO:0007669"/>
    <property type="project" value="InterPro"/>
</dbReference>
<keyword evidence="4 11" id="KW-0812">Transmembrane</keyword>
<name>A0A378ISY3_9GAMM</name>
<dbReference type="EMBL" id="UGNY01000001">
    <property type="protein sequence ID" value="STX38336.1"/>
    <property type="molecule type" value="Genomic_DNA"/>
</dbReference>
<evidence type="ECO:0000313" key="13">
    <source>
        <dbReference type="Proteomes" id="UP000254033"/>
    </source>
</evidence>
<dbReference type="Proteomes" id="UP000254033">
    <property type="component" value="Unassembled WGS sequence"/>
</dbReference>
<keyword evidence="7" id="KW-0630">Potassium</keyword>
<evidence type="ECO:0000256" key="3">
    <source>
        <dbReference type="ARBA" id="ARBA00022538"/>
    </source>
</evidence>
<evidence type="ECO:0000256" key="6">
    <source>
        <dbReference type="ARBA" id="ARBA00022840"/>
    </source>
</evidence>
<evidence type="ECO:0000256" key="1">
    <source>
        <dbReference type="ARBA" id="ARBA00022448"/>
    </source>
</evidence>
<keyword evidence="9" id="KW-0406">Ion transport</keyword>
<dbReference type="GO" id="GO:0005524">
    <property type="term" value="F:ATP binding"/>
    <property type="evidence" value="ECO:0007669"/>
    <property type="project" value="UniProtKB-KW"/>
</dbReference>
<organism evidence="12 13">
    <name type="scientific">Legionella feeleii</name>
    <dbReference type="NCBI Taxonomy" id="453"/>
    <lineage>
        <taxon>Bacteria</taxon>
        <taxon>Pseudomonadati</taxon>
        <taxon>Pseudomonadota</taxon>
        <taxon>Gammaproteobacteria</taxon>
        <taxon>Legionellales</taxon>
        <taxon>Legionellaceae</taxon>
        <taxon>Legionella</taxon>
    </lineage>
</organism>
<reference evidence="12 13" key="1">
    <citation type="submission" date="2018-06" db="EMBL/GenBank/DDBJ databases">
        <authorList>
            <consortium name="Pathogen Informatics"/>
            <person name="Doyle S."/>
        </authorList>
    </citation>
    <scope>NUCLEOTIDE SEQUENCE [LARGE SCALE GENOMIC DNA]</scope>
    <source>
        <strain evidence="12 13">NCTC11978</strain>
    </source>
</reference>
<dbReference type="AlphaFoldDB" id="A0A378ISY3"/>
<dbReference type="GO" id="GO:0008556">
    <property type="term" value="F:P-type potassium transmembrane transporter activity"/>
    <property type="evidence" value="ECO:0007669"/>
    <property type="project" value="InterPro"/>
</dbReference>
<keyword evidence="1" id="KW-0813">Transport</keyword>
<evidence type="ECO:0000256" key="9">
    <source>
        <dbReference type="ARBA" id="ARBA00023065"/>
    </source>
</evidence>
<evidence type="ECO:0000256" key="5">
    <source>
        <dbReference type="ARBA" id="ARBA00022741"/>
    </source>
</evidence>
<evidence type="ECO:0000256" key="8">
    <source>
        <dbReference type="ARBA" id="ARBA00022989"/>
    </source>
</evidence>
<keyword evidence="5" id="KW-0547">Nucleotide-binding</keyword>
<evidence type="ECO:0000256" key="4">
    <source>
        <dbReference type="ARBA" id="ARBA00022692"/>
    </source>
</evidence>
<keyword evidence="10 11" id="KW-0472">Membrane</keyword>
<keyword evidence="8 11" id="KW-1133">Transmembrane helix</keyword>
<protein>
    <submittedName>
        <fullName evidence="12">Potassium translocating ATPase, subunit C</fullName>
        <ecNumber evidence="12">3.6.3.12</ecNumber>
    </submittedName>
</protein>
<evidence type="ECO:0000313" key="12">
    <source>
        <dbReference type="EMBL" id="STX38336.1"/>
    </source>
</evidence>
<sequence length="49" mass="5356">MFKAAVNQMKTALILLISLMLLTGLIYPLIVTGLAQFFFPTQANGSLIQ</sequence>
<evidence type="ECO:0000256" key="10">
    <source>
        <dbReference type="ARBA" id="ARBA00023136"/>
    </source>
</evidence>
<keyword evidence="12" id="KW-0378">Hydrolase</keyword>
<accession>A0A378ISY3</accession>
<evidence type="ECO:0000256" key="2">
    <source>
        <dbReference type="ARBA" id="ARBA00022475"/>
    </source>
</evidence>